<reference evidence="2" key="1">
    <citation type="submission" date="2021-01" db="EMBL/GenBank/DDBJ databases">
        <authorList>
            <consortium name="Genoscope - CEA"/>
            <person name="William W."/>
        </authorList>
    </citation>
    <scope>NUCLEOTIDE SEQUENCE</scope>
</reference>
<sequence length="432" mass="50795">MIRTNSTQKTKQVVLQNGQVQSLSPFNSAIRLSSHYQDAPSTPQRQIVSQNALRLIVNNHQAEVRQSNAFTPNGKQQQQSGKCYQENRSVIVQDNTRIQQLINDNMYLSQALEQTKNELKQHQSSTHESQQLDFIKVKIESLEKVIDDQALEIEQWKQKYQKVCTQDPQDSMLQMESQIMLVIQENERLNILVKNIQDSTDKKDQLIQQQDSEIKKLKEKIKISEKTIQSQKEEIKQWHDNFAEFEKNSKQQVTHESELLKSKMKIQELEFQLHKKKVSENNNGQKLSQRKFDENPELELKLRQLLEENNKLTLLIETLQNENTKLKSTKQSRSTSCFQSNNQLSQGILEQIKQEIFNQQLFSTEEFKKLKVIYQQNETLRNQLDNANEQISILKKTLSYYENEQNVPSDQLFEEFLQSQSHCLNMIQQLQQ</sequence>
<evidence type="ECO:0000313" key="2">
    <source>
        <dbReference type="EMBL" id="CAD8088270.1"/>
    </source>
</evidence>
<dbReference type="OrthoDB" id="299752at2759"/>
<name>A0A8S1N6Y8_9CILI</name>
<organism evidence="2 3">
    <name type="scientific">Paramecium sonneborni</name>
    <dbReference type="NCBI Taxonomy" id="65129"/>
    <lineage>
        <taxon>Eukaryota</taxon>
        <taxon>Sar</taxon>
        <taxon>Alveolata</taxon>
        <taxon>Ciliophora</taxon>
        <taxon>Intramacronucleata</taxon>
        <taxon>Oligohymenophorea</taxon>
        <taxon>Peniculida</taxon>
        <taxon>Parameciidae</taxon>
        <taxon>Paramecium</taxon>
    </lineage>
</organism>
<keyword evidence="3" id="KW-1185">Reference proteome</keyword>
<accession>A0A8S1N6Y8</accession>
<keyword evidence="1" id="KW-0175">Coiled coil</keyword>
<evidence type="ECO:0000256" key="1">
    <source>
        <dbReference type="SAM" id="Coils"/>
    </source>
</evidence>
<proteinExistence type="predicted"/>
<feature type="coiled-coil region" evidence="1">
    <location>
        <begin position="295"/>
        <end position="329"/>
    </location>
</feature>
<dbReference type="EMBL" id="CAJJDN010000052">
    <property type="protein sequence ID" value="CAD8088270.1"/>
    <property type="molecule type" value="Genomic_DNA"/>
</dbReference>
<dbReference type="AlphaFoldDB" id="A0A8S1N6Y8"/>
<dbReference type="Proteomes" id="UP000692954">
    <property type="component" value="Unassembled WGS sequence"/>
</dbReference>
<gene>
    <name evidence="2" type="ORF">PSON_ATCC_30995.1.T0520268</name>
</gene>
<protein>
    <submittedName>
        <fullName evidence="2">Uncharacterized protein</fullName>
    </submittedName>
</protein>
<feature type="coiled-coil region" evidence="1">
    <location>
        <begin position="189"/>
        <end position="248"/>
    </location>
</feature>
<evidence type="ECO:0000313" key="3">
    <source>
        <dbReference type="Proteomes" id="UP000692954"/>
    </source>
</evidence>
<feature type="coiled-coil region" evidence="1">
    <location>
        <begin position="370"/>
        <end position="404"/>
    </location>
</feature>
<feature type="coiled-coil region" evidence="1">
    <location>
        <begin position="98"/>
        <end position="159"/>
    </location>
</feature>
<comment type="caution">
    <text evidence="2">The sequence shown here is derived from an EMBL/GenBank/DDBJ whole genome shotgun (WGS) entry which is preliminary data.</text>
</comment>